<dbReference type="OrthoDB" id="2989516at2"/>
<accession>A0A235B562</accession>
<feature type="transmembrane region" description="Helical" evidence="7">
    <location>
        <begin position="83"/>
        <end position="103"/>
    </location>
</feature>
<protein>
    <recommendedName>
        <fullName evidence="10">Cytochrome C oxidase subunit IV</fullName>
    </recommendedName>
</protein>
<name>A0A235B562_9BACL</name>
<proteinExistence type="inferred from homology"/>
<keyword evidence="4 7" id="KW-0812">Transmembrane</keyword>
<evidence type="ECO:0000256" key="3">
    <source>
        <dbReference type="ARBA" id="ARBA00022475"/>
    </source>
</evidence>
<keyword evidence="6 7" id="KW-0472">Membrane</keyword>
<dbReference type="EMBL" id="NOWF01000006">
    <property type="protein sequence ID" value="OYD07371.1"/>
    <property type="molecule type" value="Genomic_DNA"/>
</dbReference>
<keyword evidence="3" id="KW-1003">Cell membrane</keyword>
<evidence type="ECO:0000256" key="7">
    <source>
        <dbReference type="SAM" id="Phobius"/>
    </source>
</evidence>
<sequence>MAQIEKPTEKGAGVQEKPETAGKHLISFAGMIVLTVIAFALVGTGAVSNGVVIPVILLLAAIQVVIQLFTFMHLDQKGSFFPILFMGGGFIVAATAIIAMLFWV</sequence>
<dbReference type="AlphaFoldDB" id="A0A235B562"/>
<evidence type="ECO:0008006" key="10">
    <source>
        <dbReference type="Google" id="ProtNLM"/>
    </source>
</evidence>
<feature type="transmembrane region" description="Helical" evidence="7">
    <location>
        <begin position="51"/>
        <end position="71"/>
    </location>
</feature>
<evidence type="ECO:0000313" key="9">
    <source>
        <dbReference type="Proteomes" id="UP000215459"/>
    </source>
</evidence>
<dbReference type="PANTHER" id="PTHR36835:SF1">
    <property type="entry name" value="CYTOCHROME BO(3) UBIQUINOL OXIDASE SUBUNIT 4"/>
    <property type="match status" value="1"/>
</dbReference>
<dbReference type="InterPro" id="IPR050968">
    <property type="entry name" value="Cytochrome_c_oxidase_bac_sub4"/>
</dbReference>
<dbReference type="GO" id="GO:0015990">
    <property type="term" value="P:electron transport coupled proton transport"/>
    <property type="evidence" value="ECO:0007669"/>
    <property type="project" value="TreeGrafter"/>
</dbReference>
<keyword evidence="9" id="KW-1185">Reference proteome</keyword>
<comment type="similarity">
    <text evidence="2">Belongs to the cytochrome c oxidase bacterial subunit 4 family.</text>
</comment>
<dbReference type="GO" id="GO:0009319">
    <property type="term" value="C:cytochrome o ubiquinol oxidase complex"/>
    <property type="evidence" value="ECO:0007669"/>
    <property type="project" value="TreeGrafter"/>
</dbReference>
<feature type="transmembrane region" description="Helical" evidence="7">
    <location>
        <begin position="25"/>
        <end position="45"/>
    </location>
</feature>
<comment type="subcellular location">
    <subcellularLocation>
        <location evidence="1">Cell membrane</location>
        <topology evidence="1">Multi-pass membrane protein</topology>
    </subcellularLocation>
</comment>
<dbReference type="Pfam" id="PF03626">
    <property type="entry name" value="COX4_pro"/>
    <property type="match status" value="1"/>
</dbReference>
<dbReference type="PANTHER" id="PTHR36835">
    <property type="entry name" value="CYTOCHROME BO(3) UBIQUINOL OXIDASE SUBUNIT 4"/>
    <property type="match status" value="1"/>
</dbReference>
<dbReference type="GO" id="GO:0009486">
    <property type="term" value="F:cytochrome bo3 ubiquinol oxidase activity"/>
    <property type="evidence" value="ECO:0007669"/>
    <property type="project" value="TreeGrafter"/>
</dbReference>
<evidence type="ECO:0000256" key="2">
    <source>
        <dbReference type="ARBA" id="ARBA00008079"/>
    </source>
</evidence>
<dbReference type="RefSeq" id="WP_094264607.1">
    <property type="nucleotide sequence ID" value="NZ_NOWF01000006.1"/>
</dbReference>
<evidence type="ECO:0000256" key="5">
    <source>
        <dbReference type="ARBA" id="ARBA00022989"/>
    </source>
</evidence>
<reference evidence="8 9" key="1">
    <citation type="submission" date="2017-07" db="EMBL/GenBank/DDBJ databases">
        <title>The genome sequence of Paludifilum halophilum highlights mechanisms for microbial adaptation to high salt environemnts.</title>
        <authorList>
            <person name="Belbahri L."/>
        </authorList>
    </citation>
    <scope>NUCLEOTIDE SEQUENCE [LARGE SCALE GENOMIC DNA]</scope>
    <source>
        <strain evidence="8 9">DSM 102817</strain>
    </source>
</reference>
<evidence type="ECO:0000313" key="8">
    <source>
        <dbReference type="EMBL" id="OYD07371.1"/>
    </source>
</evidence>
<comment type="caution">
    <text evidence="8">The sequence shown here is derived from an EMBL/GenBank/DDBJ whole genome shotgun (WGS) entry which is preliminary data.</text>
</comment>
<dbReference type="GO" id="GO:0019646">
    <property type="term" value="P:aerobic electron transport chain"/>
    <property type="evidence" value="ECO:0007669"/>
    <property type="project" value="TreeGrafter"/>
</dbReference>
<dbReference type="InterPro" id="IPR005171">
    <property type="entry name" value="Cyt_c_oxidase_su4_prok"/>
</dbReference>
<evidence type="ECO:0000256" key="6">
    <source>
        <dbReference type="ARBA" id="ARBA00023136"/>
    </source>
</evidence>
<evidence type="ECO:0000256" key="1">
    <source>
        <dbReference type="ARBA" id="ARBA00004651"/>
    </source>
</evidence>
<gene>
    <name evidence="8" type="ORF">CHM34_10700</name>
</gene>
<dbReference type="GO" id="GO:0005886">
    <property type="term" value="C:plasma membrane"/>
    <property type="evidence" value="ECO:0007669"/>
    <property type="project" value="UniProtKB-SubCell"/>
</dbReference>
<dbReference type="GO" id="GO:0015078">
    <property type="term" value="F:proton transmembrane transporter activity"/>
    <property type="evidence" value="ECO:0007669"/>
    <property type="project" value="TreeGrafter"/>
</dbReference>
<dbReference type="Proteomes" id="UP000215459">
    <property type="component" value="Unassembled WGS sequence"/>
</dbReference>
<keyword evidence="5 7" id="KW-1133">Transmembrane helix</keyword>
<organism evidence="8 9">
    <name type="scientific">Paludifilum halophilum</name>
    <dbReference type="NCBI Taxonomy" id="1642702"/>
    <lineage>
        <taxon>Bacteria</taxon>
        <taxon>Bacillati</taxon>
        <taxon>Bacillota</taxon>
        <taxon>Bacilli</taxon>
        <taxon>Bacillales</taxon>
        <taxon>Thermoactinomycetaceae</taxon>
        <taxon>Paludifilum</taxon>
    </lineage>
</organism>
<evidence type="ECO:0000256" key="4">
    <source>
        <dbReference type="ARBA" id="ARBA00022692"/>
    </source>
</evidence>